<gene>
    <name evidence="10" type="primary">phoU</name>
    <name evidence="9" type="ORF">BV510_29705</name>
    <name evidence="10" type="ORF">CRI78_07900</name>
</gene>
<comment type="similarity">
    <text evidence="2 7">Belongs to the PhoU family.</text>
</comment>
<dbReference type="Proteomes" id="UP000191039">
    <property type="component" value="Unassembled WGS sequence"/>
</dbReference>
<proteinExistence type="inferred from homology"/>
<feature type="domain" description="PhoU" evidence="8">
    <location>
        <begin position="17"/>
        <end position="101"/>
    </location>
</feature>
<evidence type="ECO:0000256" key="1">
    <source>
        <dbReference type="ARBA" id="ARBA00004496"/>
    </source>
</evidence>
<dbReference type="EMBL" id="MIJD01000590">
    <property type="protein sequence ID" value="OPE44970.1"/>
    <property type="molecule type" value="Genomic_DNA"/>
</dbReference>
<comment type="function">
    <text evidence="7">Plays a role in the regulation of phosphate uptake.</text>
</comment>
<evidence type="ECO:0000256" key="3">
    <source>
        <dbReference type="ARBA" id="ARBA00011738"/>
    </source>
</evidence>
<dbReference type="Pfam" id="PF01895">
    <property type="entry name" value="PhoU"/>
    <property type="match status" value="2"/>
</dbReference>
<dbReference type="FunFam" id="1.20.58.220:FF:000004">
    <property type="entry name" value="Phosphate-specific transport system accessory protein PhoU"/>
    <property type="match status" value="1"/>
</dbReference>
<sequence length="220" mass="23662">MRTEFHAQLDRLTAELGEMCGIAAATAADATAAVVHADTEAARRVRTGLTRLDELNDCVDQLAFSLLARHAPVAHDLRVVMSAFSIAANADRMGALATNIAGISTRTRTGMASPVATLDLFAEMGQRTVELAEWAEHAVLTGDVEEARRIQDGDAAMNDLHRQLLALVLGSQWHDGVAAATDVVLLSRFYERFADHAVDIARRVLFQATGEISQLSPVST</sequence>
<dbReference type="OrthoDB" id="9814256at2"/>
<evidence type="ECO:0000256" key="6">
    <source>
        <dbReference type="ARBA" id="ARBA00022592"/>
    </source>
</evidence>
<name>A0A1Q4HCC6_9MYCO</name>
<dbReference type="GO" id="GO:0005737">
    <property type="term" value="C:cytoplasm"/>
    <property type="evidence" value="ECO:0007669"/>
    <property type="project" value="UniProtKB-SubCell"/>
</dbReference>
<evidence type="ECO:0000256" key="5">
    <source>
        <dbReference type="ARBA" id="ARBA00022490"/>
    </source>
</evidence>
<dbReference type="NCBIfam" id="TIGR02135">
    <property type="entry name" value="phoU_full"/>
    <property type="match status" value="1"/>
</dbReference>
<dbReference type="GO" id="GO:0006817">
    <property type="term" value="P:phosphate ion transport"/>
    <property type="evidence" value="ECO:0007669"/>
    <property type="project" value="UniProtKB-KW"/>
</dbReference>
<keyword evidence="5 7" id="KW-0963">Cytoplasm</keyword>
<dbReference type="Gene3D" id="1.20.58.220">
    <property type="entry name" value="Phosphate transport system protein phou homolog 2, domain 2"/>
    <property type="match status" value="1"/>
</dbReference>
<dbReference type="InterPro" id="IPR028366">
    <property type="entry name" value="PhoU"/>
</dbReference>
<evidence type="ECO:0000313" key="12">
    <source>
        <dbReference type="Proteomes" id="UP000220340"/>
    </source>
</evidence>
<evidence type="ECO:0000313" key="11">
    <source>
        <dbReference type="Proteomes" id="UP000191039"/>
    </source>
</evidence>
<dbReference type="RefSeq" id="WP_073857098.1">
    <property type="nucleotide sequence ID" value="NZ_BAAATC010000003.1"/>
</dbReference>
<organism evidence="10 12">
    <name type="scientific">Mycolicibacterium diernhoferi</name>
    <dbReference type="NCBI Taxonomy" id="1801"/>
    <lineage>
        <taxon>Bacteria</taxon>
        <taxon>Bacillati</taxon>
        <taxon>Actinomycetota</taxon>
        <taxon>Actinomycetes</taxon>
        <taxon>Mycobacteriales</taxon>
        <taxon>Mycobacteriaceae</taxon>
        <taxon>Mycolicibacterium</taxon>
    </lineage>
</organism>
<protein>
    <recommendedName>
        <fullName evidence="7">Phosphate-specific transport system accessory protein PhoU</fullName>
    </recommendedName>
</protein>
<evidence type="ECO:0000256" key="7">
    <source>
        <dbReference type="PIRNR" id="PIRNR003107"/>
    </source>
</evidence>
<dbReference type="PIRSF" id="PIRSF003107">
    <property type="entry name" value="PhoU"/>
    <property type="match status" value="1"/>
</dbReference>
<keyword evidence="4 7" id="KW-0813">Transport</keyword>
<accession>A0A1Q4HCC6</accession>
<keyword evidence="6 7" id="KW-0592">Phosphate transport</keyword>
<dbReference type="AlphaFoldDB" id="A0A1Q4HCC6"/>
<evidence type="ECO:0000259" key="8">
    <source>
        <dbReference type="Pfam" id="PF01895"/>
    </source>
</evidence>
<dbReference type="InterPro" id="IPR038078">
    <property type="entry name" value="PhoU-like_sf"/>
</dbReference>
<dbReference type="GO" id="GO:0045936">
    <property type="term" value="P:negative regulation of phosphate metabolic process"/>
    <property type="evidence" value="ECO:0007669"/>
    <property type="project" value="InterPro"/>
</dbReference>
<evidence type="ECO:0000256" key="2">
    <source>
        <dbReference type="ARBA" id="ARBA00008107"/>
    </source>
</evidence>
<dbReference type="PANTHER" id="PTHR42930:SF3">
    <property type="entry name" value="PHOSPHATE-SPECIFIC TRANSPORT SYSTEM ACCESSORY PROTEIN PHOU"/>
    <property type="match status" value="1"/>
</dbReference>
<dbReference type="InterPro" id="IPR026022">
    <property type="entry name" value="PhoU_dom"/>
</dbReference>
<dbReference type="GO" id="GO:0030643">
    <property type="term" value="P:intracellular phosphate ion homeostasis"/>
    <property type="evidence" value="ECO:0007669"/>
    <property type="project" value="InterPro"/>
</dbReference>
<dbReference type="Proteomes" id="UP000220340">
    <property type="component" value="Unassembled WGS sequence"/>
</dbReference>
<evidence type="ECO:0000313" key="9">
    <source>
        <dbReference type="EMBL" id="OPE44970.1"/>
    </source>
</evidence>
<comment type="caution">
    <text evidence="10">The sequence shown here is derived from an EMBL/GenBank/DDBJ whole genome shotgun (WGS) entry which is preliminary data.</text>
</comment>
<evidence type="ECO:0000256" key="4">
    <source>
        <dbReference type="ARBA" id="ARBA00022448"/>
    </source>
</evidence>
<keyword evidence="12" id="KW-1185">Reference proteome</keyword>
<reference evidence="10 12" key="2">
    <citation type="submission" date="2017-10" db="EMBL/GenBank/DDBJ databases">
        <title>The new phylogeny of genus Mycobacterium.</title>
        <authorList>
            <person name="Tortoli E."/>
            <person name="Trovato A."/>
            <person name="Cirillo D.M."/>
        </authorList>
    </citation>
    <scope>NUCLEOTIDE SEQUENCE [LARGE SCALE GENOMIC DNA]</scope>
    <source>
        <strain evidence="10 12">IP141170001</strain>
    </source>
</reference>
<comment type="subunit">
    <text evidence="3 7">Homodimer.</text>
</comment>
<reference evidence="9 11" key="1">
    <citation type="submission" date="2016-09" db="EMBL/GenBank/DDBJ databases">
        <title>genome sequences of unsequenced Mycobacteria.</title>
        <authorList>
            <person name="Greninger A.L."/>
            <person name="Jerome K.R."/>
            <person name="Mcnair B."/>
            <person name="Wallis C."/>
            <person name="Fang F."/>
        </authorList>
    </citation>
    <scope>NUCLEOTIDE SEQUENCE [LARGE SCALE GENOMIC DNA]</scope>
    <source>
        <strain evidence="9 11">BM1</strain>
    </source>
</reference>
<evidence type="ECO:0000313" key="10">
    <source>
        <dbReference type="EMBL" id="PEG55117.1"/>
    </source>
</evidence>
<comment type="subcellular location">
    <subcellularLocation>
        <location evidence="1 7">Cytoplasm</location>
    </subcellularLocation>
</comment>
<dbReference type="PANTHER" id="PTHR42930">
    <property type="entry name" value="PHOSPHATE-SPECIFIC TRANSPORT SYSTEM ACCESSORY PROTEIN PHOU"/>
    <property type="match status" value="1"/>
</dbReference>
<dbReference type="STRING" id="1801.BRW64_15305"/>
<dbReference type="EMBL" id="PDCR01000008">
    <property type="protein sequence ID" value="PEG55117.1"/>
    <property type="molecule type" value="Genomic_DNA"/>
</dbReference>
<dbReference type="SUPFAM" id="SSF109755">
    <property type="entry name" value="PhoU-like"/>
    <property type="match status" value="1"/>
</dbReference>
<feature type="domain" description="PhoU" evidence="8">
    <location>
        <begin position="122"/>
        <end position="204"/>
    </location>
</feature>